<keyword evidence="3" id="KW-1185">Reference proteome</keyword>
<dbReference type="CDD" id="cd02440">
    <property type="entry name" value="AdoMet_MTases"/>
    <property type="match status" value="1"/>
</dbReference>
<dbReference type="EMBL" id="CP049866">
    <property type="protein sequence ID" value="QIK76047.1"/>
    <property type="molecule type" value="Genomic_DNA"/>
</dbReference>
<dbReference type="GO" id="GO:0008757">
    <property type="term" value="F:S-adenosylmethionine-dependent methyltransferase activity"/>
    <property type="evidence" value="ECO:0007669"/>
    <property type="project" value="InterPro"/>
</dbReference>
<reference evidence="2 3" key="1">
    <citation type="submission" date="2020-03" db="EMBL/GenBank/DDBJ databases">
        <title>Nocardioides sp. nov., isolated from fish.</title>
        <authorList>
            <person name="Hyun D.-W."/>
            <person name="Bae J.-W."/>
        </authorList>
    </citation>
    <scope>NUCLEOTIDE SEQUENCE [LARGE SCALE GENOMIC DNA]</scope>
    <source>
        <strain evidence="2 3">HDW12A</strain>
    </source>
</reference>
<dbReference type="RefSeq" id="WP_166319035.1">
    <property type="nucleotide sequence ID" value="NZ_CP049866.1"/>
</dbReference>
<feature type="domain" description="Methyltransferase type 11" evidence="1">
    <location>
        <begin position="50"/>
        <end position="134"/>
    </location>
</feature>
<dbReference type="KEGG" id="npi:G7071_11985"/>
<dbReference type="AlphaFoldDB" id="A0A6G7YHF3"/>
<keyword evidence="2" id="KW-0489">Methyltransferase</keyword>
<protein>
    <submittedName>
        <fullName evidence="2">Methyltransferase domain-containing protein</fullName>
    </submittedName>
</protein>
<organism evidence="2 3">
    <name type="scientific">Nocardioides piscis</name>
    <dbReference type="NCBI Taxonomy" id="2714938"/>
    <lineage>
        <taxon>Bacteria</taxon>
        <taxon>Bacillati</taxon>
        <taxon>Actinomycetota</taxon>
        <taxon>Actinomycetes</taxon>
        <taxon>Propionibacteriales</taxon>
        <taxon>Nocardioidaceae</taxon>
        <taxon>Nocardioides</taxon>
    </lineage>
</organism>
<dbReference type="Gene3D" id="3.40.50.150">
    <property type="entry name" value="Vaccinia Virus protein VP39"/>
    <property type="match status" value="1"/>
</dbReference>
<dbReference type="Pfam" id="PF08241">
    <property type="entry name" value="Methyltransf_11"/>
    <property type="match status" value="1"/>
</dbReference>
<dbReference type="InterPro" id="IPR029063">
    <property type="entry name" value="SAM-dependent_MTases_sf"/>
</dbReference>
<sequence length="249" mass="27870">MTSVSSRPGRPGIATTVEVIAPPPRPVRHFARWVAASTPRGAAVVNVGGGCNASGEFPRIRRRADLLVAVDPSARVLGNSDADERHQSTLEDFAVGHPDQFDVAFAVFVLEHVADPAAFTQAVARVLRPGGAFMAITPNQWHFFGLATWATSRLGLNEWLLRRVRDPGQVSEYHFRTEYRINSVRCISRHLERAGFSEVEFRMWDLPCAYEPYLPTRLTWLATAWTRGAYRLHRPNLMGHLAFRAVLRS</sequence>
<dbReference type="Proteomes" id="UP000502035">
    <property type="component" value="Chromosome"/>
</dbReference>
<accession>A0A6G7YHF3</accession>
<name>A0A6G7YHF3_9ACTN</name>
<keyword evidence="2" id="KW-0808">Transferase</keyword>
<dbReference type="SUPFAM" id="SSF53335">
    <property type="entry name" value="S-adenosyl-L-methionine-dependent methyltransferases"/>
    <property type="match status" value="1"/>
</dbReference>
<dbReference type="GO" id="GO:0032259">
    <property type="term" value="P:methylation"/>
    <property type="evidence" value="ECO:0007669"/>
    <property type="project" value="UniProtKB-KW"/>
</dbReference>
<proteinExistence type="predicted"/>
<evidence type="ECO:0000259" key="1">
    <source>
        <dbReference type="Pfam" id="PF08241"/>
    </source>
</evidence>
<evidence type="ECO:0000313" key="2">
    <source>
        <dbReference type="EMBL" id="QIK76047.1"/>
    </source>
</evidence>
<gene>
    <name evidence="2" type="ORF">G7071_11985</name>
</gene>
<evidence type="ECO:0000313" key="3">
    <source>
        <dbReference type="Proteomes" id="UP000502035"/>
    </source>
</evidence>
<dbReference type="InterPro" id="IPR013216">
    <property type="entry name" value="Methyltransf_11"/>
</dbReference>